<name>A0A1J0MFY2_9CAUD</name>
<organism evidence="2 3">
    <name type="scientific">Serratia phage vB_Sru_IME250</name>
    <dbReference type="NCBI Taxonomy" id="1852640"/>
    <lineage>
        <taxon>Viruses</taxon>
        <taxon>Duplodnaviria</taxon>
        <taxon>Heunggongvirae</taxon>
        <taxon>Uroviricota</taxon>
        <taxon>Caudoviricetes</taxon>
        <taxon>Pantevenvirales</taxon>
        <taxon>Ackermannviridae</taxon>
        <taxon>Taipeivirus</taxon>
        <taxon>Taipeivirus IME250</taxon>
    </lineage>
</organism>
<dbReference type="KEGG" id="vg:40092491"/>
<protein>
    <submittedName>
        <fullName evidence="2">Uncharacterized protein</fullName>
    </submittedName>
</protein>
<sequence length="82" mass="9077">MSITRDIVFKGIPLKNAVYKVQSITVQNGQLDFYVTLRANESSPVLEAYNIGCAYDKSGAPLEDQAYAYLNNMEVISNGILE</sequence>
<dbReference type="RefSeq" id="YP_009616010.1">
    <property type="nucleotide sequence ID" value="NC_042047.1"/>
</dbReference>
<keyword evidence="4" id="KW-1185">Reference proteome</keyword>
<reference evidence="2 3" key="1">
    <citation type="submission" date="2016-11" db="EMBL/GenBank/DDBJ databases">
        <title>Complete genome of the first virulent bacteriophage infecting the opportunist pathogen Serratia rubidaea.</title>
        <authorList>
            <person name="Xing S."/>
            <person name="Ma T."/>
            <person name="Zhang X."/>
            <person name="Huang Y."/>
            <person name="Mi Z."/>
            <person name="Sun Q."/>
            <person name="An X."/>
            <person name="Fan H."/>
            <person name="Wu S."/>
            <person name="Lin W."/>
            <person name="Tong Y."/>
        </authorList>
    </citation>
    <scope>NUCLEOTIDE SEQUENCE [LARGE SCALE GENOMIC DNA]</scope>
</reference>
<accession>A0A1J0MFY2</accession>
<evidence type="ECO:0000313" key="1">
    <source>
        <dbReference type="EMBL" id="ANM47209.1"/>
    </source>
</evidence>
<dbReference type="GeneID" id="40092491"/>
<proteinExistence type="predicted"/>
<dbReference type="Proteomes" id="UP000230444">
    <property type="component" value="Segment"/>
</dbReference>
<dbReference type="EMBL" id="KY073123">
    <property type="protein sequence ID" value="APD20117.1"/>
    <property type="molecule type" value="Genomic_DNA"/>
</dbReference>
<reference evidence="1 4" key="2">
    <citation type="journal article" date="2017" name="Arch. Virol.">
        <title>First complete genome sequence of a virulent bacteriophage infecting the opportunistic pathogen Serratia rubidaea.</title>
        <authorList>
            <person name="Xing S."/>
            <person name="Ma T."/>
            <person name="Zhang X."/>
            <person name="Huang Y."/>
            <person name="Mi Z."/>
            <person name="Sun Q."/>
            <person name="An X."/>
            <person name="Fan H."/>
            <person name="Wu S."/>
            <person name="Wei L."/>
            <person name="Tong Y."/>
        </authorList>
    </citation>
    <scope>NUCLEOTIDE SEQUENCE [LARGE SCALE GENOMIC DNA]</scope>
</reference>
<evidence type="ECO:0000313" key="3">
    <source>
        <dbReference type="Proteomes" id="UP000230444"/>
    </source>
</evidence>
<dbReference type="EMBL" id="KX147096">
    <property type="protein sequence ID" value="ANM47209.1"/>
    <property type="molecule type" value="Genomic_DNA"/>
</dbReference>
<evidence type="ECO:0000313" key="2">
    <source>
        <dbReference type="EMBL" id="APD20117.1"/>
    </source>
</evidence>
<dbReference type="Proteomes" id="UP000231470">
    <property type="component" value="Segment"/>
</dbReference>
<evidence type="ECO:0000313" key="4">
    <source>
        <dbReference type="Proteomes" id="UP000231470"/>
    </source>
</evidence>